<dbReference type="Pfam" id="PF00126">
    <property type="entry name" value="HTH_1"/>
    <property type="match status" value="1"/>
</dbReference>
<keyword evidence="3" id="KW-0238">DNA-binding</keyword>
<dbReference type="Gene3D" id="1.10.10.10">
    <property type="entry name" value="Winged helix-like DNA-binding domain superfamily/Winged helix DNA-binding domain"/>
    <property type="match status" value="1"/>
</dbReference>
<comment type="similarity">
    <text evidence="1">Belongs to the LysR transcriptional regulatory family.</text>
</comment>
<evidence type="ECO:0000313" key="6">
    <source>
        <dbReference type="EMBL" id="SEN27188.1"/>
    </source>
</evidence>
<keyword evidence="2" id="KW-0805">Transcription regulation</keyword>
<sequence>MALTLKAMEYFTTALRHGNIAKAAGELNIAASAISSAIDQVEAEFDLTLVTRHRARGIQANASGRAVARKCERLLEEYRSVLTEGAELKHALSGTLRIGYYAPIAPAFLPQILDTFLTASTTVALEMTECDNDQAQDGLLDGTFDVALFVAQGVRPSVDFDTLIAAPPYCLLPATHPLTQQISVSMEEIAKEPLVVLNRPVAASYYEGLFQPGARQAPVVAYANSTEMVRSLVASGRGCAILNMRPLTSESYTGAKVVARPISDDLPPLTLAIGYEKSRPRRSVQEFVEACQTYFAKAGSSQCIVEC</sequence>
<dbReference type="Proteomes" id="UP000182160">
    <property type="component" value="Unassembled WGS sequence"/>
</dbReference>
<dbReference type="PANTHER" id="PTHR30346">
    <property type="entry name" value="TRANSCRIPTIONAL DUAL REGULATOR HCAR-RELATED"/>
    <property type="match status" value="1"/>
</dbReference>
<keyword evidence="4" id="KW-0804">Transcription</keyword>
<dbReference type="GO" id="GO:0032993">
    <property type="term" value="C:protein-DNA complex"/>
    <property type="evidence" value="ECO:0007669"/>
    <property type="project" value="TreeGrafter"/>
</dbReference>
<evidence type="ECO:0000313" key="7">
    <source>
        <dbReference type="Proteomes" id="UP000182160"/>
    </source>
</evidence>
<dbReference type="InterPro" id="IPR036388">
    <property type="entry name" value="WH-like_DNA-bd_sf"/>
</dbReference>
<accession>A0A1H8F811</accession>
<dbReference type="Pfam" id="PF03466">
    <property type="entry name" value="LysR_substrate"/>
    <property type="match status" value="1"/>
</dbReference>
<dbReference type="RefSeq" id="WP_074787459.1">
    <property type="nucleotide sequence ID" value="NZ_FOBO01000014.1"/>
</dbReference>
<evidence type="ECO:0000256" key="4">
    <source>
        <dbReference type="ARBA" id="ARBA00023163"/>
    </source>
</evidence>
<organism evidence="6 7">
    <name type="scientific">Roseovarius tolerans</name>
    <dbReference type="NCBI Taxonomy" id="74031"/>
    <lineage>
        <taxon>Bacteria</taxon>
        <taxon>Pseudomonadati</taxon>
        <taxon>Pseudomonadota</taxon>
        <taxon>Alphaproteobacteria</taxon>
        <taxon>Rhodobacterales</taxon>
        <taxon>Roseobacteraceae</taxon>
        <taxon>Roseovarius</taxon>
    </lineage>
</organism>
<reference evidence="6 7" key="1">
    <citation type="submission" date="2016-10" db="EMBL/GenBank/DDBJ databases">
        <authorList>
            <person name="de Groot N.N."/>
        </authorList>
    </citation>
    <scope>NUCLEOTIDE SEQUENCE [LARGE SCALE GENOMIC DNA]</scope>
    <source>
        <strain evidence="6 7">DSM 11457</strain>
    </source>
</reference>
<dbReference type="GO" id="GO:0003700">
    <property type="term" value="F:DNA-binding transcription factor activity"/>
    <property type="evidence" value="ECO:0007669"/>
    <property type="project" value="InterPro"/>
</dbReference>
<evidence type="ECO:0000256" key="2">
    <source>
        <dbReference type="ARBA" id="ARBA00023015"/>
    </source>
</evidence>
<evidence type="ECO:0000256" key="3">
    <source>
        <dbReference type="ARBA" id="ARBA00023125"/>
    </source>
</evidence>
<dbReference type="PROSITE" id="PS50931">
    <property type="entry name" value="HTH_LYSR"/>
    <property type="match status" value="1"/>
</dbReference>
<dbReference type="SUPFAM" id="SSF53850">
    <property type="entry name" value="Periplasmic binding protein-like II"/>
    <property type="match status" value="1"/>
</dbReference>
<evidence type="ECO:0000259" key="5">
    <source>
        <dbReference type="PROSITE" id="PS50931"/>
    </source>
</evidence>
<dbReference type="AlphaFoldDB" id="A0A1H8F811"/>
<dbReference type="InterPro" id="IPR005119">
    <property type="entry name" value="LysR_subst-bd"/>
</dbReference>
<gene>
    <name evidence="6" type="ORF">SAMN04488077_11480</name>
</gene>
<name>A0A1H8F811_9RHOB</name>
<evidence type="ECO:0000256" key="1">
    <source>
        <dbReference type="ARBA" id="ARBA00009437"/>
    </source>
</evidence>
<dbReference type="SUPFAM" id="SSF46785">
    <property type="entry name" value="Winged helix' DNA-binding domain"/>
    <property type="match status" value="1"/>
</dbReference>
<dbReference type="InterPro" id="IPR036390">
    <property type="entry name" value="WH_DNA-bd_sf"/>
</dbReference>
<proteinExistence type="inferred from homology"/>
<dbReference type="InterPro" id="IPR000847">
    <property type="entry name" value="LysR_HTH_N"/>
</dbReference>
<feature type="domain" description="HTH lysR-type" evidence="5">
    <location>
        <begin position="3"/>
        <end position="61"/>
    </location>
</feature>
<dbReference type="Gene3D" id="3.40.190.10">
    <property type="entry name" value="Periplasmic binding protein-like II"/>
    <property type="match status" value="2"/>
</dbReference>
<dbReference type="GO" id="GO:0003677">
    <property type="term" value="F:DNA binding"/>
    <property type="evidence" value="ECO:0007669"/>
    <property type="project" value="UniProtKB-KW"/>
</dbReference>
<dbReference type="PANTHER" id="PTHR30346:SF0">
    <property type="entry name" value="HCA OPERON TRANSCRIPTIONAL ACTIVATOR HCAR"/>
    <property type="match status" value="1"/>
</dbReference>
<protein>
    <submittedName>
        <fullName evidence="6">Transcriptional regulator, LysR family</fullName>
    </submittedName>
</protein>
<dbReference type="EMBL" id="FOBO01000014">
    <property type="protein sequence ID" value="SEN27188.1"/>
    <property type="molecule type" value="Genomic_DNA"/>
</dbReference>